<name>A0A845MDU2_9PROT</name>
<dbReference type="AlphaFoldDB" id="A0A845MDU2"/>
<dbReference type="RefSeq" id="WP_161338677.1">
    <property type="nucleotide sequence ID" value="NZ_JBHSDG010000005.1"/>
</dbReference>
<dbReference type="EMBL" id="WTVA01000003">
    <property type="protein sequence ID" value="MZR22223.1"/>
    <property type="molecule type" value="Genomic_DNA"/>
</dbReference>
<evidence type="ECO:0000313" key="1">
    <source>
        <dbReference type="EMBL" id="MZR22223.1"/>
    </source>
</evidence>
<comment type="caution">
    <text evidence="1">The sequence shown here is derived from an EMBL/GenBank/DDBJ whole genome shotgun (WGS) entry which is preliminary data.</text>
</comment>
<keyword evidence="2" id="KW-1185">Reference proteome</keyword>
<reference evidence="1 2" key="1">
    <citation type="journal article" date="2014" name="Int. J. Syst. Evol. Microbiol.">
        <title>Sneathiella chungangensis sp. nov., isolated from a marine sand, and emended description of the genus Sneathiella.</title>
        <authorList>
            <person name="Siamphan C."/>
            <person name="Kim H."/>
            <person name="Lee J.S."/>
            <person name="Kim W."/>
        </authorList>
    </citation>
    <scope>NUCLEOTIDE SEQUENCE [LARGE SCALE GENOMIC DNA]</scope>
    <source>
        <strain evidence="1 2">KCTC 32476</strain>
    </source>
</reference>
<dbReference type="OrthoDB" id="5149546at2"/>
<protein>
    <submittedName>
        <fullName evidence="1">Uncharacterized protein</fullName>
    </submittedName>
</protein>
<gene>
    <name evidence="1" type="ORF">GQF03_07770</name>
</gene>
<sequence length="162" mass="19041">MKDFDQKLFKLHQHWLIADSVKEALRAYQNSSSSLTVDLPEKLLSLGRTHSVFDVQKVFYALVYVVVEEYQALNYRDAQIDALLAERDKVETLKRFRNAIFHVQKPLISPKELDFLEADNDGSWIKNLHYAMNSFFVDRLDLMEFIEKYQKKNSCTKTEPDC</sequence>
<accession>A0A845MDU2</accession>
<proteinExistence type="predicted"/>
<organism evidence="1 2">
    <name type="scientific">Sneathiella chungangensis</name>
    <dbReference type="NCBI Taxonomy" id="1418234"/>
    <lineage>
        <taxon>Bacteria</taxon>
        <taxon>Pseudomonadati</taxon>
        <taxon>Pseudomonadota</taxon>
        <taxon>Alphaproteobacteria</taxon>
        <taxon>Sneathiellales</taxon>
        <taxon>Sneathiellaceae</taxon>
        <taxon>Sneathiella</taxon>
    </lineage>
</organism>
<evidence type="ECO:0000313" key="2">
    <source>
        <dbReference type="Proteomes" id="UP000445696"/>
    </source>
</evidence>
<dbReference type="Proteomes" id="UP000445696">
    <property type="component" value="Unassembled WGS sequence"/>
</dbReference>